<feature type="transmembrane region" description="Helical" evidence="9">
    <location>
        <begin position="273"/>
        <end position="294"/>
    </location>
</feature>
<feature type="transmembrane region" description="Helical" evidence="9">
    <location>
        <begin position="149"/>
        <end position="167"/>
    </location>
</feature>
<comment type="subcellular location">
    <subcellularLocation>
        <location evidence="1">Cell inner membrane</location>
        <topology evidence="1">Multi-pass membrane protein</topology>
    </subcellularLocation>
</comment>
<dbReference type="EMBL" id="JAKIKT010000005">
    <property type="protein sequence ID" value="MCL2914776.1"/>
    <property type="molecule type" value="Genomic_DNA"/>
</dbReference>
<evidence type="ECO:0000256" key="1">
    <source>
        <dbReference type="ARBA" id="ARBA00004429"/>
    </source>
</evidence>
<evidence type="ECO:0000256" key="5">
    <source>
        <dbReference type="ARBA" id="ARBA00022692"/>
    </source>
</evidence>
<sequence length="389" mass="41088">MQQNRFIGSLLIIAGTTIGAGMLALPLAASALGFPLAIAAMLIIWALMSYTALLMLELHQDAQQDATLHTLARRYLGRPGQWVATASMLFLFYALCAAYIAGGGEQLTSRLTPLLMLPDWSGALIWTAVVAALIISGTGKVDLVNRGLFTLKLIALAVILVLLMPKIEWIRLQATPAQTAGMMTSMLAALPVIFTSFGFHGSIPSVVRYLGVDIKKLRLAILLGSALPLIVYCLWLMVSIGNLGQSALMQQAGLSELVTGLSAAVNSPALQSVIGGFADLALATSFLGVALGLFDFIGDMLRQKRLVTGLITFAPPLAFALCYPSGFIMALGYAAIALVILAIFLPVAMVWQKRHQAASEGNYRTQGGTVGLLLAMLSGCAIIGAQLLA</sequence>
<name>A0ABT0NA87_9GAMM</name>
<keyword evidence="2" id="KW-0813">Transport</keyword>
<organism evidence="10 11">
    <name type="scientific">Shewanella corallii</name>
    <dbReference type="NCBI Taxonomy" id="560080"/>
    <lineage>
        <taxon>Bacteria</taxon>
        <taxon>Pseudomonadati</taxon>
        <taxon>Pseudomonadota</taxon>
        <taxon>Gammaproteobacteria</taxon>
        <taxon>Alteromonadales</taxon>
        <taxon>Shewanellaceae</taxon>
        <taxon>Shewanella</taxon>
    </lineage>
</organism>
<gene>
    <name evidence="10" type="ORF">L2725_13450</name>
</gene>
<evidence type="ECO:0000256" key="2">
    <source>
        <dbReference type="ARBA" id="ARBA00022448"/>
    </source>
</evidence>
<keyword evidence="5 9" id="KW-0812">Transmembrane</keyword>
<proteinExistence type="predicted"/>
<evidence type="ECO:0000256" key="4">
    <source>
        <dbReference type="ARBA" id="ARBA00022519"/>
    </source>
</evidence>
<keyword evidence="7 9" id="KW-1133">Transmembrane helix</keyword>
<reference evidence="10 11" key="1">
    <citation type="submission" date="2022-01" db="EMBL/GenBank/DDBJ databases">
        <title>Whole genome-based taxonomy of the Shewanellaceae.</title>
        <authorList>
            <person name="Martin-Rodriguez A.J."/>
        </authorList>
    </citation>
    <scope>NUCLEOTIDE SEQUENCE [LARGE SCALE GENOMIC DNA]</scope>
    <source>
        <strain evidence="10 11">DSM 21332</strain>
    </source>
</reference>
<dbReference type="PRINTS" id="PR00166">
    <property type="entry name" value="AROAAPRMEASE"/>
</dbReference>
<dbReference type="PANTHER" id="PTHR46997">
    <property type="entry name" value="LOW AFFINITY TRYPTOPHAN PERMEASE-RELATED"/>
    <property type="match status" value="1"/>
</dbReference>
<evidence type="ECO:0000256" key="8">
    <source>
        <dbReference type="ARBA" id="ARBA00023136"/>
    </source>
</evidence>
<feature type="transmembrane region" description="Helical" evidence="9">
    <location>
        <begin position="34"/>
        <end position="56"/>
    </location>
</feature>
<evidence type="ECO:0000313" key="11">
    <source>
        <dbReference type="Proteomes" id="UP001202831"/>
    </source>
</evidence>
<evidence type="ECO:0000313" key="10">
    <source>
        <dbReference type="EMBL" id="MCL2914776.1"/>
    </source>
</evidence>
<dbReference type="Proteomes" id="UP001202831">
    <property type="component" value="Unassembled WGS sequence"/>
</dbReference>
<evidence type="ECO:0000256" key="9">
    <source>
        <dbReference type="SAM" id="Phobius"/>
    </source>
</evidence>
<dbReference type="RefSeq" id="WP_249249434.1">
    <property type="nucleotide sequence ID" value="NZ_JAKIKT010000005.1"/>
</dbReference>
<dbReference type="InterPro" id="IPR018227">
    <property type="entry name" value="Amino_acid_transport_2"/>
</dbReference>
<feature type="transmembrane region" description="Helical" evidence="9">
    <location>
        <begin position="120"/>
        <end position="137"/>
    </location>
</feature>
<feature type="transmembrane region" description="Helical" evidence="9">
    <location>
        <begin position="219"/>
        <end position="238"/>
    </location>
</feature>
<dbReference type="Gene3D" id="1.20.1740.10">
    <property type="entry name" value="Amino acid/polyamine transporter I"/>
    <property type="match status" value="1"/>
</dbReference>
<evidence type="ECO:0000256" key="3">
    <source>
        <dbReference type="ARBA" id="ARBA00022475"/>
    </source>
</evidence>
<keyword evidence="6" id="KW-0029">Amino-acid transport</keyword>
<keyword evidence="3" id="KW-1003">Cell membrane</keyword>
<protein>
    <submittedName>
        <fullName evidence="10">Tyrosine transporter TyrP</fullName>
    </submittedName>
</protein>
<feature type="transmembrane region" description="Helical" evidence="9">
    <location>
        <begin position="306"/>
        <end position="326"/>
    </location>
</feature>
<feature type="transmembrane region" description="Helical" evidence="9">
    <location>
        <begin position="371"/>
        <end position="388"/>
    </location>
</feature>
<feature type="transmembrane region" description="Helical" evidence="9">
    <location>
        <begin position="187"/>
        <end position="207"/>
    </location>
</feature>
<comment type="caution">
    <text evidence="10">The sequence shown here is derived from an EMBL/GenBank/DDBJ whole genome shotgun (WGS) entry which is preliminary data.</text>
</comment>
<accession>A0ABT0NA87</accession>
<evidence type="ECO:0000256" key="6">
    <source>
        <dbReference type="ARBA" id="ARBA00022970"/>
    </source>
</evidence>
<feature type="transmembrane region" description="Helical" evidence="9">
    <location>
        <begin position="7"/>
        <end position="28"/>
    </location>
</feature>
<keyword evidence="11" id="KW-1185">Reference proteome</keyword>
<feature type="transmembrane region" description="Helical" evidence="9">
    <location>
        <begin position="332"/>
        <end position="351"/>
    </location>
</feature>
<dbReference type="PANTHER" id="PTHR46997:SF2">
    <property type="entry name" value="TYROSINE-SPECIFIC TRANSPORT SYSTEM"/>
    <property type="match status" value="1"/>
</dbReference>
<keyword evidence="4" id="KW-0997">Cell inner membrane</keyword>
<dbReference type="InterPro" id="IPR013059">
    <property type="entry name" value="Trp_tyr_transpt"/>
</dbReference>
<feature type="transmembrane region" description="Helical" evidence="9">
    <location>
        <begin position="82"/>
        <end position="100"/>
    </location>
</feature>
<keyword evidence="8 9" id="KW-0472">Membrane</keyword>
<evidence type="ECO:0000256" key="7">
    <source>
        <dbReference type="ARBA" id="ARBA00022989"/>
    </source>
</evidence>
<dbReference type="Pfam" id="PF03222">
    <property type="entry name" value="Trp_Tyr_perm"/>
    <property type="match status" value="1"/>
</dbReference>